<feature type="transmembrane region" description="Helical" evidence="6">
    <location>
        <begin position="394"/>
        <end position="415"/>
    </location>
</feature>
<dbReference type="EMBL" id="KN818297">
    <property type="protein sequence ID" value="KIL60554.1"/>
    <property type="molecule type" value="Genomic_DNA"/>
</dbReference>
<comment type="subcellular location">
    <subcellularLocation>
        <location evidence="1">Membrane</location>
        <topology evidence="1">Multi-pass membrane protein</topology>
    </subcellularLocation>
</comment>
<dbReference type="InterPro" id="IPR036259">
    <property type="entry name" value="MFS_trans_sf"/>
</dbReference>
<dbReference type="GO" id="GO:0016020">
    <property type="term" value="C:membrane"/>
    <property type="evidence" value="ECO:0007669"/>
    <property type="project" value="UniProtKB-SubCell"/>
</dbReference>
<feature type="transmembrane region" description="Helical" evidence="6">
    <location>
        <begin position="69"/>
        <end position="87"/>
    </location>
</feature>
<evidence type="ECO:0000256" key="4">
    <source>
        <dbReference type="ARBA" id="ARBA00022989"/>
    </source>
</evidence>
<dbReference type="HOGENOM" id="CLU_001265_0_5_1"/>
<dbReference type="AlphaFoldDB" id="A0A0C2T274"/>
<evidence type="ECO:0000256" key="3">
    <source>
        <dbReference type="ARBA" id="ARBA00022692"/>
    </source>
</evidence>
<dbReference type="SUPFAM" id="SSF103473">
    <property type="entry name" value="MFS general substrate transporter"/>
    <property type="match status" value="1"/>
</dbReference>
<feature type="transmembrane region" description="Helical" evidence="6">
    <location>
        <begin position="307"/>
        <end position="324"/>
    </location>
</feature>
<accession>A0A0C2T274</accession>
<evidence type="ECO:0000256" key="6">
    <source>
        <dbReference type="SAM" id="Phobius"/>
    </source>
</evidence>
<dbReference type="InterPro" id="IPR011701">
    <property type="entry name" value="MFS"/>
</dbReference>
<organism evidence="7 8">
    <name type="scientific">Amanita muscaria (strain Koide BX008)</name>
    <dbReference type="NCBI Taxonomy" id="946122"/>
    <lineage>
        <taxon>Eukaryota</taxon>
        <taxon>Fungi</taxon>
        <taxon>Dikarya</taxon>
        <taxon>Basidiomycota</taxon>
        <taxon>Agaricomycotina</taxon>
        <taxon>Agaricomycetes</taxon>
        <taxon>Agaricomycetidae</taxon>
        <taxon>Agaricales</taxon>
        <taxon>Pluteineae</taxon>
        <taxon>Amanitaceae</taxon>
        <taxon>Amanita</taxon>
    </lineage>
</organism>
<feature type="transmembrane region" description="Helical" evidence="6">
    <location>
        <begin position="330"/>
        <end position="350"/>
    </location>
</feature>
<dbReference type="Pfam" id="PF07690">
    <property type="entry name" value="MFS_1"/>
    <property type="match status" value="1"/>
</dbReference>
<evidence type="ECO:0000313" key="8">
    <source>
        <dbReference type="Proteomes" id="UP000054549"/>
    </source>
</evidence>
<keyword evidence="4 6" id="KW-1133">Transmembrane helix</keyword>
<keyword evidence="8" id="KW-1185">Reference proteome</keyword>
<dbReference type="FunCoup" id="A0A0C2T274">
    <property type="interactions" value="62"/>
</dbReference>
<evidence type="ECO:0008006" key="9">
    <source>
        <dbReference type="Google" id="ProtNLM"/>
    </source>
</evidence>
<sequence>MNSSGDDSEKKLQRHGPTFEAKEIDVAAQLAAGADDLPLDPAYVARLRRKIDVHLLPLMCHAHLTRDQFNWLGTIFYISFLVFEYPQNLGLQHFPVGKWMSLNIFIWSVALTSHAACNSFGGLFAVRFILGACEGAITAGFMLVTAMFYTREEQSRRIGYWYLMNGTALIVLGLVSFGVAHTNTPQFSPWKWLFFPDSPSNARFLTPEERILAVQRIKVNQAGIENKRWKREQFIEATTDPKTWLLCLYAALGYFGVQRQIIVSQFGFSLFQTTLLGCVDGVVEILVILAGVSLVPKFGRTVTSVGFYMFAILGSILLQTLPFSNKVGLLFGYWLNIFAVTPFVISLGWTNTIVAGHTKRTTVNAVFFVAYGIGNAASPLMFKAEYAPRNRVPMAVIAASNFAAALVLVFLRIVLARENKRRDREQRDETYDDAYVKKELPDGTIVVVKVDKAFLDLTDKQNRDFRYVL</sequence>
<feature type="transmembrane region" description="Helical" evidence="6">
    <location>
        <begin position="161"/>
        <end position="180"/>
    </location>
</feature>
<dbReference type="STRING" id="946122.A0A0C2T274"/>
<evidence type="ECO:0000313" key="7">
    <source>
        <dbReference type="EMBL" id="KIL60554.1"/>
    </source>
</evidence>
<dbReference type="Gene3D" id="1.20.1250.20">
    <property type="entry name" value="MFS general substrate transporter like domains"/>
    <property type="match status" value="2"/>
</dbReference>
<feature type="transmembrane region" description="Helical" evidence="6">
    <location>
        <begin position="362"/>
        <end position="382"/>
    </location>
</feature>
<keyword evidence="3 6" id="KW-0812">Transmembrane</keyword>
<dbReference type="Proteomes" id="UP000054549">
    <property type="component" value="Unassembled WGS sequence"/>
</dbReference>
<keyword evidence="2" id="KW-0813">Transport</keyword>
<keyword evidence="5 6" id="KW-0472">Membrane</keyword>
<evidence type="ECO:0000256" key="1">
    <source>
        <dbReference type="ARBA" id="ARBA00004141"/>
    </source>
</evidence>
<proteinExistence type="predicted"/>
<dbReference type="InParanoid" id="A0A0C2T274"/>
<dbReference type="PANTHER" id="PTHR43791:SF63">
    <property type="entry name" value="HIGH AFFINITY CYSTEINE TRANSPORTER"/>
    <property type="match status" value="1"/>
</dbReference>
<dbReference type="GO" id="GO:0022857">
    <property type="term" value="F:transmembrane transporter activity"/>
    <property type="evidence" value="ECO:0007669"/>
    <property type="project" value="InterPro"/>
</dbReference>
<feature type="transmembrane region" description="Helical" evidence="6">
    <location>
        <begin position="274"/>
        <end position="295"/>
    </location>
</feature>
<reference evidence="7 8" key="1">
    <citation type="submission" date="2014-04" db="EMBL/GenBank/DDBJ databases">
        <title>Evolutionary Origins and Diversification of the Mycorrhizal Mutualists.</title>
        <authorList>
            <consortium name="DOE Joint Genome Institute"/>
            <consortium name="Mycorrhizal Genomics Consortium"/>
            <person name="Kohler A."/>
            <person name="Kuo A."/>
            <person name="Nagy L.G."/>
            <person name="Floudas D."/>
            <person name="Copeland A."/>
            <person name="Barry K.W."/>
            <person name="Cichocki N."/>
            <person name="Veneault-Fourrey C."/>
            <person name="LaButti K."/>
            <person name="Lindquist E.A."/>
            <person name="Lipzen A."/>
            <person name="Lundell T."/>
            <person name="Morin E."/>
            <person name="Murat C."/>
            <person name="Riley R."/>
            <person name="Ohm R."/>
            <person name="Sun H."/>
            <person name="Tunlid A."/>
            <person name="Henrissat B."/>
            <person name="Grigoriev I.V."/>
            <person name="Hibbett D.S."/>
            <person name="Martin F."/>
        </authorList>
    </citation>
    <scope>NUCLEOTIDE SEQUENCE [LARGE SCALE GENOMIC DNA]</scope>
    <source>
        <strain evidence="7 8">Koide BX008</strain>
    </source>
</reference>
<evidence type="ECO:0000256" key="2">
    <source>
        <dbReference type="ARBA" id="ARBA00022448"/>
    </source>
</evidence>
<protein>
    <recommendedName>
        <fullName evidence="9">MFS general substrate transporter</fullName>
    </recommendedName>
</protein>
<dbReference type="PANTHER" id="PTHR43791">
    <property type="entry name" value="PERMEASE-RELATED"/>
    <property type="match status" value="1"/>
</dbReference>
<gene>
    <name evidence="7" type="ORF">M378DRAFT_187772</name>
</gene>
<evidence type="ECO:0000256" key="5">
    <source>
        <dbReference type="ARBA" id="ARBA00023136"/>
    </source>
</evidence>
<dbReference type="OrthoDB" id="6730379at2759"/>
<name>A0A0C2T274_AMAMK</name>
<feature type="transmembrane region" description="Helical" evidence="6">
    <location>
        <begin position="128"/>
        <end position="149"/>
    </location>
</feature>